<evidence type="ECO:0000313" key="2">
    <source>
        <dbReference type="EMBL" id="AGI70266.1"/>
    </source>
</evidence>
<dbReference type="Proteomes" id="UP000005307">
    <property type="component" value="Plasmid pOA307_63"/>
</dbReference>
<feature type="transmembrane region" description="Helical" evidence="1">
    <location>
        <begin position="145"/>
        <end position="169"/>
    </location>
</feature>
<dbReference type="PANTHER" id="PTHR40078:SF1">
    <property type="entry name" value="INTEGRAL MEMBRANE PROTEIN"/>
    <property type="match status" value="1"/>
</dbReference>
<feature type="transmembrane region" description="Helical" evidence="1">
    <location>
        <begin position="93"/>
        <end position="111"/>
    </location>
</feature>
<keyword evidence="1" id="KW-0812">Transmembrane</keyword>
<proteinExistence type="predicted"/>
<organism evidence="2 3">
    <name type="scientific">Octadecabacter antarcticus 307</name>
    <dbReference type="NCBI Taxonomy" id="391626"/>
    <lineage>
        <taxon>Bacteria</taxon>
        <taxon>Pseudomonadati</taxon>
        <taxon>Pseudomonadota</taxon>
        <taxon>Alphaproteobacteria</taxon>
        <taxon>Rhodobacterales</taxon>
        <taxon>Roseobacteraceae</taxon>
        <taxon>Octadecabacter</taxon>
    </lineage>
</organism>
<sequence>MLVLLCIVSAGTTATQLTFDLDIPLSFFSVTSVPKLRWSSPKAFTLKPPLASVTFLILGLVVFGLGEAILVTAGVGVSPWTMFAEGVTNVTGLSLGFATFVISAIVLVLWIPLKQTPGIGTILNAIIIALVLEYVLPFLPTFETYVANALLALVGVLVTGFGGAIYLVANLGPGPRDGLMTGFQTVTHQPIALVRMILELTVVAIGWALGGTLGLGTVFFALGIGPAMAIGMQILQLRSSAH</sequence>
<reference evidence="2 3" key="1">
    <citation type="journal article" date="2013" name="PLoS ONE">
        <title>Poles Apart: Arctic and Antarctic Octadecabacter strains Share High Genome Plasticity and a New Type of Xanthorhodopsin.</title>
        <authorList>
            <person name="Vollmers J."/>
            <person name="Voget S."/>
            <person name="Dietrich S."/>
            <person name="Gollnow K."/>
            <person name="Smits M."/>
            <person name="Meyer K."/>
            <person name="Brinkhoff T."/>
            <person name="Simon M."/>
            <person name="Daniel R."/>
        </authorList>
    </citation>
    <scope>NUCLEOTIDE SEQUENCE [LARGE SCALE GENOMIC DNA]</scope>
    <source>
        <strain evidence="2 3">307</strain>
        <plasmid evidence="2">pOA307_63</plasmid>
    </source>
</reference>
<dbReference type="AlphaFoldDB" id="M9RIR0"/>
<keyword evidence="1" id="KW-1133">Transmembrane helix</keyword>
<accession>M9RIR0</accession>
<protein>
    <submittedName>
        <fullName evidence="2">Putative DUF161 familymembrane protein</fullName>
    </submittedName>
</protein>
<keyword evidence="1" id="KW-0472">Membrane</keyword>
<dbReference type="InterPro" id="IPR038750">
    <property type="entry name" value="YczE/YyaS-like"/>
</dbReference>
<dbReference type="HOGENOM" id="CLU_083843_0_0_5"/>
<dbReference type="EMBL" id="CP003741">
    <property type="protein sequence ID" value="AGI70266.1"/>
    <property type="molecule type" value="Genomic_DNA"/>
</dbReference>
<feature type="transmembrane region" description="Helical" evidence="1">
    <location>
        <begin position="118"/>
        <end position="139"/>
    </location>
</feature>
<dbReference type="RefSeq" id="WP_015493508.1">
    <property type="nucleotide sequence ID" value="NC_020907.1"/>
</dbReference>
<evidence type="ECO:0000313" key="3">
    <source>
        <dbReference type="Proteomes" id="UP000005307"/>
    </source>
</evidence>
<feature type="transmembrane region" description="Helical" evidence="1">
    <location>
        <begin position="50"/>
        <end position="73"/>
    </location>
</feature>
<geneLocation type="plasmid" evidence="2 3">
    <name>pOA307_63</name>
</geneLocation>
<keyword evidence="3" id="KW-1185">Reference proteome</keyword>
<keyword evidence="2" id="KW-0614">Plasmid</keyword>
<dbReference type="eggNOG" id="COG2364">
    <property type="taxonomic scope" value="Bacteria"/>
</dbReference>
<gene>
    <name evidence="2" type="ORF">OAN307_63p00480</name>
</gene>
<dbReference type="Pfam" id="PF19700">
    <property type="entry name" value="DUF6198"/>
    <property type="match status" value="1"/>
</dbReference>
<dbReference type="KEGG" id="oat:OAN307_63p00480"/>
<evidence type="ECO:0000256" key="1">
    <source>
        <dbReference type="SAM" id="Phobius"/>
    </source>
</evidence>
<dbReference type="PANTHER" id="PTHR40078">
    <property type="entry name" value="INTEGRAL MEMBRANE PROTEIN-RELATED"/>
    <property type="match status" value="1"/>
</dbReference>
<name>M9RIR0_9RHOB</name>